<dbReference type="InterPro" id="IPR012340">
    <property type="entry name" value="NA-bd_OB-fold"/>
</dbReference>
<dbReference type="EMBL" id="JADVKH010000011">
    <property type="protein sequence ID" value="MBJ9686820.1"/>
    <property type="molecule type" value="Genomic_DNA"/>
</dbReference>
<dbReference type="SUPFAM" id="SSF50249">
    <property type="entry name" value="Nucleic acid-binding proteins"/>
    <property type="match status" value="1"/>
</dbReference>
<feature type="region of interest" description="Disordered" evidence="1">
    <location>
        <begin position="176"/>
        <end position="201"/>
    </location>
</feature>
<feature type="compositionally biased region" description="Acidic residues" evidence="1">
    <location>
        <begin position="186"/>
        <end position="201"/>
    </location>
</feature>
<dbReference type="RefSeq" id="WP_200091144.1">
    <property type="nucleotide sequence ID" value="NZ_JADVKH010000011.1"/>
</dbReference>
<keyword evidence="3" id="KW-1185">Reference proteome</keyword>
<accession>A0ABS1ARS5</accession>
<gene>
    <name evidence="2" type="ORF">I5589_06970</name>
</gene>
<sequence length="201" mass="22038">MKVKLTNVRIAFINNLRTAAEFEAGDGKFRYSATFLVEKGSANDKAIEAAIKAVAVEGWAKKADAMLESFRNNVNKFCYQNGDLKDFDGFEGNMYIAAYRKRDDGRPLLLDNVADPETNKPARLVDANGEWLPGKEGRIYAGCYVNATIDIYAQTKNNQGIRCGLMGVQFHAPGDSFSGASRASEDDFDAAAPEETEDELG</sequence>
<organism evidence="2 3">
    <name type="scientific">Burkholderia vietnamiensis</name>
    <dbReference type="NCBI Taxonomy" id="60552"/>
    <lineage>
        <taxon>Bacteria</taxon>
        <taxon>Pseudomonadati</taxon>
        <taxon>Pseudomonadota</taxon>
        <taxon>Betaproteobacteria</taxon>
        <taxon>Burkholderiales</taxon>
        <taxon>Burkholderiaceae</taxon>
        <taxon>Burkholderia</taxon>
        <taxon>Burkholderia cepacia complex</taxon>
    </lineage>
</organism>
<evidence type="ECO:0000313" key="2">
    <source>
        <dbReference type="EMBL" id="MBJ9686820.1"/>
    </source>
</evidence>
<protein>
    <submittedName>
        <fullName evidence="2">DUF2815 family protein</fullName>
    </submittedName>
</protein>
<dbReference type="Gene3D" id="2.40.50.140">
    <property type="entry name" value="Nucleic acid-binding proteins"/>
    <property type="match status" value="1"/>
</dbReference>
<dbReference type="InterPro" id="IPR022595">
    <property type="entry name" value="Enc34_ssDNA-bd"/>
</dbReference>
<dbReference type="Proteomes" id="UP000808215">
    <property type="component" value="Unassembled WGS sequence"/>
</dbReference>
<dbReference type="Pfam" id="PF10991">
    <property type="entry name" value="Enc34_ssDNA-bd"/>
    <property type="match status" value="1"/>
</dbReference>
<evidence type="ECO:0000256" key="1">
    <source>
        <dbReference type="SAM" id="MobiDB-lite"/>
    </source>
</evidence>
<evidence type="ECO:0000313" key="3">
    <source>
        <dbReference type="Proteomes" id="UP000808215"/>
    </source>
</evidence>
<proteinExistence type="predicted"/>
<name>A0ABS1ARS5_BURVI</name>
<comment type="caution">
    <text evidence="2">The sequence shown here is derived from an EMBL/GenBank/DDBJ whole genome shotgun (WGS) entry which is preliminary data.</text>
</comment>
<reference evidence="2 3" key="1">
    <citation type="submission" date="2020-11" db="EMBL/GenBank/DDBJ databases">
        <title>Enhanced detection system for hospital associated transmission using whole genome sequencing surveillance.</title>
        <authorList>
            <person name="Harrison L.H."/>
            <person name="Van Tyne D."/>
            <person name="Marsh J.W."/>
            <person name="Griffith M.P."/>
            <person name="Snyder D.J."/>
            <person name="Cooper V.S."/>
            <person name="Mustapha M."/>
        </authorList>
    </citation>
    <scope>NUCLEOTIDE SEQUENCE [LARGE SCALE GENOMIC DNA]</scope>
    <source>
        <strain evidence="2 3">BC00020</strain>
    </source>
</reference>